<keyword evidence="3 6" id="KW-0547">Nucleotide-binding</keyword>
<evidence type="ECO:0000259" key="9">
    <source>
        <dbReference type="PROSITE" id="PS50011"/>
    </source>
</evidence>
<protein>
    <recommendedName>
        <fullName evidence="9">Protein kinase domain-containing protein</fullName>
    </recommendedName>
</protein>
<dbReference type="AlphaFoldDB" id="A0A914AQA9"/>
<keyword evidence="11" id="KW-1185">Reference proteome</keyword>
<dbReference type="OMA" id="TQPIWAT"/>
<keyword evidence="4" id="KW-0418">Kinase</keyword>
<dbReference type="FunFam" id="3.30.200.20:FF:000042">
    <property type="entry name" value="Aurora kinase A"/>
    <property type="match status" value="1"/>
</dbReference>
<dbReference type="Proteomes" id="UP000887568">
    <property type="component" value="Unplaced"/>
</dbReference>
<evidence type="ECO:0000256" key="1">
    <source>
        <dbReference type="ARBA" id="ARBA00022527"/>
    </source>
</evidence>
<evidence type="ECO:0000256" key="7">
    <source>
        <dbReference type="RuleBase" id="RU000304"/>
    </source>
</evidence>
<feature type="region of interest" description="Disordered" evidence="8">
    <location>
        <begin position="330"/>
        <end position="469"/>
    </location>
</feature>
<dbReference type="PANTHER" id="PTHR24347">
    <property type="entry name" value="SERINE/THREONINE-PROTEIN KINASE"/>
    <property type="match status" value="1"/>
</dbReference>
<evidence type="ECO:0000256" key="2">
    <source>
        <dbReference type="ARBA" id="ARBA00022679"/>
    </source>
</evidence>
<dbReference type="EnsemblMetazoa" id="XM_038209894.1">
    <property type="protein sequence ID" value="XP_038065822.1"/>
    <property type="gene ID" value="LOC119735938"/>
</dbReference>
<dbReference type="InterPro" id="IPR000719">
    <property type="entry name" value="Prot_kinase_dom"/>
</dbReference>
<dbReference type="GO" id="GO:0005524">
    <property type="term" value="F:ATP binding"/>
    <property type="evidence" value="ECO:0007669"/>
    <property type="project" value="UniProtKB-UniRule"/>
</dbReference>
<keyword evidence="5 6" id="KW-0067">ATP-binding</keyword>
<proteinExistence type="inferred from homology"/>
<dbReference type="InterPro" id="IPR017441">
    <property type="entry name" value="Protein_kinase_ATP_BS"/>
</dbReference>
<dbReference type="PROSITE" id="PS50011">
    <property type="entry name" value="PROTEIN_KINASE_DOM"/>
    <property type="match status" value="1"/>
</dbReference>
<evidence type="ECO:0000313" key="11">
    <source>
        <dbReference type="Proteomes" id="UP000887568"/>
    </source>
</evidence>
<dbReference type="FunFam" id="1.10.510.10:FF:000571">
    <property type="entry name" value="Maternal embryonic leucine zipper kinase"/>
    <property type="match status" value="1"/>
</dbReference>
<feature type="compositionally biased region" description="Low complexity" evidence="8">
    <location>
        <begin position="365"/>
        <end position="395"/>
    </location>
</feature>
<evidence type="ECO:0000256" key="6">
    <source>
        <dbReference type="PROSITE-ProRule" id="PRU10141"/>
    </source>
</evidence>
<dbReference type="Gene3D" id="1.10.510.10">
    <property type="entry name" value="Transferase(Phosphotransferase) domain 1"/>
    <property type="match status" value="1"/>
</dbReference>
<accession>A0A914AQA9</accession>
<dbReference type="OrthoDB" id="541276at2759"/>
<feature type="compositionally biased region" description="Gly residues" evidence="8">
    <location>
        <begin position="339"/>
        <end position="348"/>
    </location>
</feature>
<feature type="domain" description="Protein kinase" evidence="9">
    <location>
        <begin position="28"/>
        <end position="292"/>
    </location>
</feature>
<dbReference type="InterPro" id="IPR008271">
    <property type="entry name" value="Ser/Thr_kinase_AS"/>
</dbReference>
<evidence type="ECO:0000313" key="10">
    <source>
        <dbReference type="EnsemblMetazoa" id="XP_038065823.1"/>
    </source>
</evidence>
<dbReference type="PROSITE" id="PS00108">
    <property type="entry name" value="PROTEIN_KINASE_ST"/>
    <property type="match status" value="1"/>
</dbReference>
<keyword evidence="2" id="KW-0808">Transferase</keyword>
<feature type="compositionally biased region" description="Polar residues" evidence="8">
    <location>
        <begin position="400"/>
        <end position="410"/>
    </location>
</feature>
<dbReference type="CTD" id="65975"/>
<feature type="compositionally biased region" description="Low complexity" evidence="8">
    <location>
        <begin position="448"/>
        <end position="459"/>
    </location>
</feature>
<feature type="compositionally biased region" description="Basic and acidic residues" evidence="8">
    <location>
        <begin position="349"/>
        <end position="359"/>
    </location>
</feature>
<reference evidence="10" key="1">
    <citation type="submission" date="2022-11" db="UniProtKB">
        <authorList>
            <consortium name="EnsemblMetazoa"/>
        </authorList>
    </citation>
    <scope>IDENTIFICATION</scope>
</reference>
<dbReference type="SUPFAM" id="SSF56112">
    <property type="entry name" value="Protein kinase-like (PK-like)"/>
    <property type="match status" value="1"/>
</dbReference>
<evidence type="ECO:0000256" key="4">
    <source>
        <dbReference type="ARBA" id="ARBA00022777"/>
    </source>
</evidence>
<dbReference type="SMART" id="SM00220">
    <property type="entry name" value="S_TKc"/>
    <property type="match status" value="1"/>
</dbReference>
<dbReference type="InterPro" id="IPR011009">
    <property type="entry name" value="Kinase-like_dom_sf"/>
</dbReference>
<dbReference type="GeneID" id="119735938"/>
<keyword evidence="1 7" id="KW-0723">Serine/threonine-protein kinase</keyword>
<dbReference type="Pfam" id="PF00069">
    <property type="entry name" value="Pkinase"/>
    <property type="match status" value="1"/>
</dbReference>
<feature type="compositionally biased region" description="Basic residues" evidence="8">
    <location>
        <begin position="460"/>
        <end position="469"/>
    </location>
</feature>
<dbReference type="RefSeq" id="XP_038065822.1">
    <property type="nucleotide sequence ID" value="XM_038209894.1"/>
</dbReference>
<dbReference type="GO" id="GO:0004674">
    <property type="term" value="F:protein serine/threonine kinase activity"/>
    <property type="evidence" value="ECO:0007669"/>
    <property type="project" value="UniProtKB-KW"/>
</dbReference>
<organism evidence="10 11">
    <name type="scientific">Patiria miniata</name>
    <name type="common">Bat star</name>
    <name type="synonym">Asterina miniata</name>
    <dbReference type="NCBI Taxonomy" id="46514"/>
    <lineage>
        <taxon>Eukaryota</taxon>
        <taxon>Metazoa</taxon>
        <taxon>Echinodermata</taxon>
        <taxon>Eleutherozoa</taxon>
        <taxon>Asterozoa</taxon>
        <taxon>Asteroidea</taxon>
        <taxon>Valvatacea</taxon>
        <taxon>Valvatida</taxon>
        <taxon>Asterinidae</taxon>
        <taxon>Patiria</taxon>
    </lineage>
</organism>
<dbReference type="PROSITE" id="PS00107">
    <property type="entry name" value="PROTEIN_KINASE_ATP"/>
    <property type="match status" value="1"/>
</dbReference>
<comment type="similarity">
    <text evidence="7">Belongs to the protein kinase superfamily.</text>
</comment>
<name>A0A914AQA9_PATMI</name>
<dbReference type="RefSeq" id="XP_038065823.1">
    <property type="nucleotide sequence ID" value="XM_038209895.1"/>
</dbReference>
<evidence type="ECO:0000256" key="8">
    <source>
        <dbReference type="SAM" id="MobiDB-lite"/>
    </source>
</evidence>
<sequence length="469" mass="51113">MSRNSQEKPSRTVRHTRIDDESVIEKVYTIGEKLGAGSFGVVLEATHNETKEKWAIKIVNKEKAGSSAVKLLEREVAILKKVRHKHIIHLEAVFETSQKMYLVFELCNGGEISDLFKEKGAFSEEDTRTTINRLTSTVSYLHKNDIVHRDIKLDNILLSRDPEHEDDHLNIKLSDFGLSILKGRAGSDSMMQTMCGTPMYMAPEVIDNQGYSQQCDVWSIGVIAYMLLSGYPPFTGRDEDSLYEAIRKGELDFSGAVWKKVSSEAKNAIQGLLTVDPAHRLTASELLHHPWITGEKGSDSDGPKNVLEMMKQWKDELMLEENGQVDSNANITGEAESEGGVGVGGGGTHPKEEGVKPSEDVPCLKSASEKSSMSSRKTTHTSKSSTSRNSSSNGSHRTKAATSTTPSGQASKAPPPRSRTAVHVQPPSQSKASPHRSGEVSARTAATKPRSPKAAAIAAKSKRKPPVGS</sequence>
<feature type="binding site" evidence="6">
    <location>
        <position position="57"/>
    </location>
    <ligand>
        <name>ATP</name>
        <dbReference type="ChEBI" id="CHEBI:30616"/>
    </ligand>
</feature>
<evidence type="ECO:0000256" key="5">
    <source>
        <dbReference type="ARBA" id="ARBA00022840"/>
    </source>
</evidence>
<dbReference type="EnsemblMetazoa" id="XM_038209895.1">
    <property type="protein sequence ID" value="XP_038065823.1"/>
    <property type="gene ID" value="LOC119735938"/>
</dbReference>
<evidence type="ECO:0000256" key="3">
    <source>
        <dbReference type="ARBA" id="ARBA00022741"/>
    </source>
</evidence>